<organism evidence="1">
    <name type="scientific">Zea mays</name>
    <name type="common">Maize</name>
    <dbReference type="NCBI Taxonomy" id="4577"/>
    <lineage>
        <taxon>Eukaryota</taxon>
        <taxon>Viridiplantae</taxon>
        <taxon>Streptophyta</taxon>
        <taxon>Embryophyta</taxon>
        <taxon>Tracheophyta</taxon>
        <taxon>Spermatophyta</taxon>
        <taxon>Magnoliopsida</taxon>
        <taxon>Liliopsida</taxon>
        <taxon>Poales</taxon>
        <taxon>Poaceae</taxon>
        <taxon>PACMAD clade</taxon>
        <taxon>Panicoideae</taxon>
        <taxon>Andropogonodae</taxon>
        <taxon>Andropogoneae</taxon>
        <taxon>Tripsacinae</taxon>
        <taxon>Zea</taxon>
    </lineage>
</organism>
<sequence length="70" mass="7695">MAGRHAGHHVPNPAQHQLHVPLAAQGPDRQLYVSVISPERSLRDEYNMPETSLRCGKVVGLPMPPSYLSV</sequence>
<gene>
    <name evidence="1" type="ORF">ZEAMMB73_Zm00001d043090</name>
</gene>
<dbReference type="AlphaFoldDB" id="A0A1D6N8K1"/>
<accession>A0A1D6N8K1</accession>
<dbReference type="EMBL" id="CM007649">
    <property type="protein sequence ID" value="ONM36901.1"/>
    <property type="molecule type" value="Genomic_DNA"/>
</dbReference>
<protein>
    <submittedName>
        <fullName evidence="1">SKU5 similar 13</fullName>
    </submittedName>
</protein>
<name>A0A1D6N8K1_MAIZE</name>
<proteinExistence type="predicted"/>
<evidence type="ECO:0000313" key="1">
    <source>
        <dbReference type="EMBL" id="ONM36901.1"/>
    </source>
</evidence>
<dbReference type="ExpressionAtlas" id="A0A1D6N8K1">
    <property type="expression patterns" value="baseline and differential"/>
</dbReference>
<reference evidence="1" key="1">
    <citation type="submission" date="2015-12" db="EMBL/GenBank/DDBJ databases">
        <title>Update maize B73 reference genome by single molecule sequencing technologies.</title>
        <authorList>
            <consortium name="Maize Genome Sequencing Project"/>
            <person name="Ware D."/>
        </authorList>
    </citation>
    <scope>NUCLEOTIDE SEQUENCE [LARGE SCALE GENOMIC DNA]</scope>
    <source>
        <tissue evidence="1">Seedling</tissue>
    </source>
</reference>